<gene>
    <name evidence="1" type="ORF">SPIL2461_LOCUS13722</name>
</gene>
<evidence type="ECO:0000313" key="2">
    <source>
        <dbReference type="Proteomes" id="UP000649617"/>
    </source>
</evidence>
<organism evidence="1 2">
    <name type="scientific">Symbiodinium pilosum</name>
    <name type="common">Dinoflagellate</name>
    <dbReference type="NCBI Taxonomy" id="2952"/>
    <lineage>
        <taxon>Eukaryota</taxon>
        <taxon>Sar</taxon>
        <taxon>Alveolata</taxon>
        <taxon>Dinophyceae</taxon>
        <taxon>Suessiales</taxon>
        <taxon>Symbiodiniaceae</taxon>
        <taxon>Symbiodinium</taxon>
    </lineage>
</organism>
<dbReference type="EMBL" id="CAJNIZ010030380">
    <property type="protein sequence ID" value="CAE7523363.1"/>
    <property type="molecule type" value="Genomic_DNA"/>
</dbReference>
<accession>A0A812TIX2</accession>
<dbReference type="AlphaFoldDB" id="A0A812TIX2"/>
<comment type="caution">
    <text evidence="1">The sequence shown here is derived from an EMBL/GenBank/DDBJ whole genome shotgun (WGS) entry which is preliminary data.</text>
</comment>
<evidence type="ECO:0000313" key="1">
    <source>
        <dbReference type="EMBL" id="CAE7523363.1"/>
    </source>
</evidence>
<sequence length="170" mass="18675">MPRSVRLRLCNRGWSPWPRSPPQCTLKGRGRRFVCWLWSNHGQSRRGDRVVVRQSGGKIVKTVTCCLISVAQVQPLSLGAESIQLELDGKDVEVPAAQIELARWLAGPEATPQLAELARKLLQDGSLLQKLRFLPAQAWLLAATSESNVAQLSPDLVAPSSAALLCIDFK</sequence>
<name>A0A812TIX2_SYMPI</name>
<protein>
    <submittedName>
        <fullName evidence="1">Uncharacterized protein</fullName>
    </submittedName>
</protein>
<reference evidence="1" key="1">
    <citation type="submission" date="2021-02" db="EMBL/GenBank/DDBJ databases">
        <authorList>
            <person name="Dougan E. K."/>
            <person name="Rhodes N."/>
            <person name="Thang M."/>
            <person name="Chan C."/>
        </authorList>
    </citation>
    <scope>NUCLEOTIDE SEQUENCE</scope>
</reference>
<keyword evidence="2" id="KW-1185">Reference proteome</keyword>
<dbReference type="Proteomes" id="UP000649617">
    <property type="component" value="Unassembled WGS sequence"/>
</dbReference>
<feature type="non-terminal residue" evidence="1">
    <location>
        <position position="170"/>
    </location>
</feature>
<proteinExistence type="predicted"/>